<dbReference type="Proteomes" id="UP001162085">
    <property type="component" value="Chromosome 2"/>
</dbReference>
<feature type="region of interest" description="Disordered" evidence="1">
    <location>
        <begin position="172"/>
        <end position="233"/>
    </location>
</feature>
<dbReference type="PANTHER" id="PTHR16461:SF5">
    <property type="entry name" value="TOLL-INTERACTING PROTEIN"/>
    <property type="match status" value="1"/>
</dbReference>
<feature type="compositionally biased region" description="Polar residues" evidence="1">
    <location>
        <begin position="193"/>
        <end position="213"/>
    </location>
</feature>
<evidence type="ECO:0000313" key="3">
    <source>
        <dbReference type="EMBL" id="CAI4057050.1"/>
    </source>
</evidence>
<feature type="region of interest" description="Disordered" evidence="1">
    <location>
        <begin position="1"/>
        <end position="21"/>
    </location>
</feature>
<evidence type="ECO:0000256" key="1">
    <source>
        <dbReference type="SAM" id="MobiDB-lite"/>
    </source>
</evidence>
<evidence type="ECO:0000259" key="2">
    <source>
        <dbReference type="PROSITE" id="PS51140"/>
    </source>
</evidence>
<dbReference type="SUPFAM" id="SSF46934">
    <property type="entry name" value="UBA-like"/>
    <property type="match status" value="1"/>
</dbReference>
<feature type="compositionally biased region" description="Acidic residues" evidence="1">
    <location>
        <begin position="267"/>
        <end position="277"/>
    </location>
</feature>
<feature type="region of interest" description="Disordered" evidence="1">
    <location>
        <begin position="267"/>
        <end position="339"/>
    </location>
</feature>
<reference evidence="3" key="1">
    <citation type="submission" date="2022-10" db="EMBL/GenBank/DDBJ databases">
        <authorList>
            <person name="Byrne P K."/>
        </authorList>
    </citation>
    <scope>NUCLEOTIDE SEQUENCE</scope>
    <source>
        <strain evidence="3">ZP964</strain>
    </source>
</reference>
<dbReference type="PROSITE" id="PS51140">
    <property type="entry name" value="CUE"/>
    <property type="match status" value="1"/>
</dbReference>
<protein>
    <recommendedName>
        <fullName evidence="2">CUE domain-containing protein</fullName>
    </recommendedName>
</protein>
<dbReference type="InterPro" id="IPR009060">
    <property type="entry name" value="UBA-like_sf"/>
</dbReference>
<feature type="domain" description="CUE" evidence="2">
    <location>
        <begin position="82"/>
        <end position="125"/>
    </location>
</feature>
<dbReference type="Gene3D" id="1.10.8.10">
    <property type="entry name" value="DNA helicase RuvA subunit, C-terminal domain"/>
    <property type="match status" value="1"/>
</dbReference>
<dbReference type="InterPro" id="IPR041807">
    <property type="entry name" value="Cue5/Don1_CUE"/>
</dbReference>
<dbReference type="CDD" id="cd14372">
    <property type="entry name" value="CUE_Cue5p_like"/>
    <property type="match status" value="1"/>
</dbReference>
<dbReference type="Pfam" id="PF02845">
    <property type="entry name" value="CUE"/>
    <property type="match status" value="1"/>
</dbReference>
<proteinExistence type="predicted"/>
<keyword evidence="4" id="KW-1185">Reference proteome</keyword>
<dbReference type="EMBL" id="OX365929">
    <property type="protein sequence ID" value="CAI4057050.1"/>
    <property type="molecule type" value="Genomic_DNA"/>
</dbReference>
<evidence type="ECO:0000313" key="4">
    <source>
        <dbReference type="Proteomes" id="UP001162085"/>
    </source>
</evidence>
<dbReference type="PANTHER" id="PTHR16461">
    <property type="entry name" value="TOLL-INTERACTING PROTEIN"/>
    <property type="match status" value="1"/>
</dbReference>
<feature type="compositionally biased region" description="Polar residues" evidence="1">
    <location>
        <begin position="307"/>
        <end position="318"/>
    </location>
</feature>
<feature type="compositionally biased region" description="Basic and acidic residues" evidence="1">
    <location>
        <begin position="214"/>
        <end position="233"/>
    </location>
</feature>
<sequence length="364" mass="39896">MAKKNRKGKENNTNRNFYRKVANTKDSSPNLCTASQSYISLAEKETGPTIDIPLVPKKDESMKTSSVCFDYPTIDNLVSSVEQLYILKELEVAFPDIEKTLIKAILIASQGVLEPAFNSLLYFSNPTENTAFALPMKPISAQELSKMEIPDILQYEILDDFENEASSEEIEVQTHTSVTFTNTEPEQSFLVDPTNTESKPNQGVAESTRNSTMADERNAISSKEKSVRREEKKAVNGLTGAAVKAIPIAKKKSEPSNNLFDILDCDESEEDEDEDGEQDIKVHLSNQENKDQGGNIEDAGTPKIPVSNKTGGNTQCNDSIGKPPVETSNDGGYKSPFGTDSCEFFPVAAKTNSKQVNSSAGNKK</sequence>
<dbReference type="SMART" id="SM00546">
    <property type="entry name" value="CUE"/>
    <property type="match status" value="1"/>
</dbReference>
<dbReference type="InterPro" id="IPR003892">
    <property type="entry name" value="CUE"/>
</dbReference>
<accession>A0ABN8WNW1</accession>
<name>A0ABN8WNW1_SACUV</name>
<feature type="compositionally biased region" description="Polar residues" evidence="1">
    <location>
        <begin position="173"/>
        <end position="186"/>
    </location>
</feature>
<organism evidence="3 4">
    <name type="scientific">Saccharomyces uvarum</name>
    <name type="common">Yeast</name>
    <name type="synonym">Saccharomyces bayanus var. uvarum</name>
    <dbReference type="NCBI Taxonomy" id="230603"/>
    <lineage>
        <taxon>Eukaryota</taxon>
        <taxon>Fungi</taxon>
        <taxon>Dikarya</taxon>
        <taxon>Ascomycota</taxon>
        <taxon>Saccharomycotina</taxon>
        <taxon>Saccharomycetes</taxon>
        <taxon>Saccharomycetales</taxon>
        <taxon>Saccharomycetaceae</taxon>
        <taxon>Saccharomyces</taxon>
    </lineage>
</organism>
<gene>
    <name evidence="3" type="primary">SUVZ02G3880</name>
    <name evidence="3" type="ORF">SUVZ_02G3880</name>
</gene>